<dbReference type="PANTHER" id="PTHR31836:SF21">
    <property type="entry name" value="EXPANSIN-LIKE PROTEIN 7"/>
    <property type="match status" value="1"/>
</dbReference>
<name>A0A1Y1UTY5_9FUNG</name>
<dbReference type="InterPro" id="IPR036908">
    <property type="entry name" value="RlpA-like_sf"/>
</dbReference>
<dbReference type="SUPFAM" id="SSF49590">
    <property type="entry name" value="PHL pollen allergen"/>
    <property type="match status" value="1"/>
</dbReference>
<feature type="chain" id="PRO_5012575880" description="Expansin-like EG45 domain-containing protein" evidence="3">
    <location>
        <begin position="20"/>
        <end position="508"/>
    </location>
</feature>
<protein>
    <recommendedName>
        <fullName evidence="6">Expansin-like EG45 domain-containing protein</fullName>
    </recommendedName>
</protein>
<dbReference type="CDD" id="cd22272">
    <property type="entry name" value="DPBB_EXLX1-like"/>
    <property type="match status" value="1"/>
</dbReference>
<feature type="compositionally biased region" description="Low complexity" evidence="2">
    <location>
        <begin position="413"/>
        <end position="431"/>
    </location>
</feature>
<feature type="compositionally biased region" description="Low complexity" evidence="2">
    <location>
        <begin position="394"/>
        <end position="406"/>
    </location>
</feature>
<evidence type="ECO:0008006" key="6">
    <source>
        <dbReference type="Google" id="ProtNLM"/>
    </source>
</evidence>
<comment type="caution">
    <text evidence="4">The sequence shown here is derived from an EMBL/GenBank/DDBJ whole genome shotgun (WGS) entry which is preliminary data.</text>
</comment>
<dbReference type="InterPro" id="IPR049818">
    <property type="entry name" value="Expansin_EXLX1-like"/>
</dbReference>
<dbReference type="NCBIfam" id="NF041144">
    <property type="entry name" value="expansin_EXLX1"/>
    <property type="match status" value="1"/>
</dbReference>
<dbReference type="SUPFAM" id="SSF50685">
    <property type="entry name" value="Barwin-like endoglucanases"/>
    <property type="match status" value="1"/>
</dbReference>
<dbReference type="InterPro" id="IPR036749">
    <property type="entry name" value="Expansin_CBD_sf"/>
</dbReference>
<dbReference type="Gene3D" id="2.40.40.10">
    <property type="entry name" value="RlpA-like domain"/>
    <property type="match status" value="1"/>
</dbReference>
<dbReference type="InterPro" id="IPR051477">
    <property type="entry name" value="Expansin_CellWall"/>
</dbReference>
<feature type="region of interest" description="Disordered" evidence="2">
    <location>
        <begin position="264"/>
        <end position="431"/>
    </location>
</feature>
<dbReference type="Gene3D" id="2.60.40.760">
    <property type="entry name" value="Expansin, cellulose-binding-like domain"/>
    <property type="match status" value="1"/>
</dbReference>
<accession>A0A1Y1UTY5</accession>
<evidence type="ECO:0000313" key="5">
    <source>
        <dbReference type="Proteomes" id="UP000193719"/>
    </source>
</evidence>
<evidence type="ECO:0000256" key="3">
    <source>
        <dbReference type="SAM" id="SignalP"/>
    </source>
</evidence>
<gene>
    <name evidence="4" type="ORF">BCR36DRAFT_416747</name>
</gene>
<keyword evidence="5" id="KW-1185">Reference proteome</keyword>
<reference evidence="4 5" key="1">
    <citation type="submission" date="2016-08" db="EMBL/GenBank/DDBJ databases">
        <title>Genomes of anaerobic fungi encode conserved fungal cellulosomes for biomass hydrolysis.</title>
        <authorList>
            <consortium name="DOE Joint Genome Institute"/>
            <person name="Haitjema C.H."/>
            <person name="Gilmore S.P."/>
            <person name="Henske J.K."/>
            <person name="Solomon K.V."/>
            <person name="De Groot R."/>
            <person name="Kuo A."/>
            <person name="Mondo S.J."/>
            <person name="Salamov A.A."/>
            <person name="Labutti K."/>
            <person name="Zhao Z."/>
            <person name="Chiniquy J."/>
            <person name="Barry K."/>
            <person name="Brewer H.M."/>
            <person name="Purvine S.O."/>
            <person name="Wright A.T."/>
            <person name="Boxma B."/>
            <person name="Van Alen T."/>
            <person name="Hackstein J.H."/>
            <person name="Baker S.E."/>
            <person name="Grigoriev I.V."/>
            <person name="O'Malley M.A."/>
        </authorList>
    </citation>
    <scope>NUCLEOTIDE SEQUENCE [LARGE SCALE GENOMIC DNA]</scope>
    <source>
        <strain evidence="5">finn</strain>
    </source>
</reference>
<evidence type="ECO:0000256" key="2">
    <source>
        <dbReference type="SAM" id="MobiDB-lite"/>
    </source>
</evidence>
<reference evidence="4 5" key="2">
    <citation type="submission" date="2016-08" db="EMBL/GenBank/DDBJ databases">
        <title>Pervasive Adenine N6-methylation of Active Genes in Fungi.</title>
        <authorList>
            <consortium name="DOE Joint Genome Institute"/>
            <person name="Mondo S.J."/>
            <person name="Dannebaum R.O."/>
            <person name="Kuo R.C."/>
            <person name="Labutti K."/>
            <person name="Haridas S."/>
            <person name="Kuo A."/>
            <person name="Salamov A."/>
            <person name="Ahrendt S.R."/>
            <person name="Lipzen A."/>
            <person name="Sullivan W."/>
            <person name="Andreopoulos W.B."/>
            <person name="Clum A."/>
            <person name="Lindquist E."/>
            <person name="Daum C."/>
            <person name="Ramamoorthy G.K."/>
            <person name="Gryganskyi A."/>
            <person name="Culley D."/>
            <person name="Magnuson J.K."/>
            <person name="James T.Y."/>
            <person name="O'Malley M.A."/>
            <person name="Stajich J.E."/>
            <person name="Spatafora J.W."/>
            <person name="Visel A."/>
            <person name="Grigoriev I.V."/>
        </authorList>
    </citation>
    <scope>NUCLEOTIDE SEQUENCE [LARGE SCALE GENOMIC DNA]</scope>
    <source>
        <strain evidence="5">finn</strain>
    </source>
</reference>
<organism evidence="4 5">
    <name type="scientific">Piromyces finnis</name>
    <dbReference type="NCBI Taxonomy" id="1754191"/>
    <lineage>
        <taxon>Eukaryota</taxon>
        <taxon>Fungi</taxon>
        <taxon>Fungi incertae sedis</taxon>
        <taxon>Chytridiomycota</taxon>
        <taxon>Chytridiomycota incertae sedis</taxon>
        <taxon>Neocallimastigomycetes</taxon>
        <taxon>Neocallimastigales</taxon>
        <taxon>Neocallimastigaceae</taxon>
        <taxon>Piromyces</taxon>
    </lineage>
</organism>
<dbReference type="STRING" id="1754191.A0A1Y1UTY5"/>
<feature type="signal peptide" evidence="3">
    <location>
        <begin position="1"/>
        <end position="19"/>
    </location>
</feature>
<evidence type="ECO:0000256" key="1">
    <source>
        <dbReference type="ARBA" id="ARBA00022729"/>
    </source>
</evidence>
<dbReference type="Proteomes" id="UP000193719">
    <property type="component" value="Unassembled WGS sequence"/>
</dbReference>
<dbReference type="AlphaFoldDB" id="A0A1Y1UTY5"/>
<dbReference type="OrthoDB" id="623670at2759"/>
<feature type="compositionally biased region" description="Low complexity" evidence="2">
    <location>
        <begin position="268"/>
        <end position="334"/>
    </location>
</feature>
<feature type="compositionally biased region" description="Polar residues" evidence="2">
    <location>
        <begin position="339"/>
        <end position="393"/>
    </location>
</feature>
<dbReference type="PANTHER" id="PTHR31836">
    <property type="match status" value="1"/>
</dbReference>
<keyword evidence="1 3" id="KW-0732">Signal</keyword>
<evidence type="ECO:0000313" key="4">
    <source>
        <dbReference type="EMBL" id="ORX41491.1"/>
    </source>
</evidence>
<proteinExistence type="predicted"/>
<sequence>MKSLNNLIISLVLLTTAQCGLIKRNTGSINDFSRYSGLTELINANKANFQNIFKDGPIYSGEGTAYGAATNGGNCLFPKDEYYKDMMYAALNRDQYLNDLGCGACALVVSTSNPYKPIRIRVIDQCPECKHGDLDFSDKAYKALTNQSPGRIKITWALIPCDIPVEEYPALVPKGSDIKFQFKTGSSATWTEIQVFNTRYPVAKFEAKVNGNYEQLKRRDYNYWGKEGGAGLGNGPFEFRVTLADGSVITATNVEFAIQGNDEDATFSSGKQTVTGGTSSSGGSFQENSPNPQNNNNNNNNLGNIGGNNMPSVPKQVTSSNSTTKTVTLGNTKTIPPNLGNNNTISVKTVPSVSPTTQNNNPKTNSVITSKTIPNIGSIPTQVIPSINSKNIPTNSQTNNNSNSNTKSVPETSINSSPNSNSNKDNSWGNWWGNNDWFKGWDKWGKNNNSNPWGWGNMWGWNNKNNADSSPWGWGNWMKGWKNSDFVSYKPSNNSTSASDKWWIKNQW</sequence>
<dbReference type="EMBL" id="MCFH01000086">
    <property type="protein sequence ID" value="ORX41491.1"/>
    <property type="molecule type" value="Genomic_DNA"/>
</dbReference>